<organism evidence="2 3">
    <name type="scientific">Pelobates cultripes</name>
    <name type="common">Western spadefoot toad</name>
    <dbReference type="NCBI Taxonomy" id="61616"/>
    <lineage>
        <taxon>Eukaryota</taxon>
        <taxon>Metazoa</taxon>
        <taxon>Chordata</taxon>
        <taxon>Craniata</taxon>
        <taxon>Vertebrata</taxon>
        <taxon>Euteleostomi</taxon>
        <taxon>Amphibia</taxon>
        <taxon>Batrachia</taxon>
        <taxon>Anura</taxon>
        <taxon>Pelobatoidea</taxon>
        <taxon>Pelobatidae</taxon>
        <taxon>Pelobates</taxon>
    </lineage>
</organism>
<reference evidence="2" key="1">
    <citation type="submission" date="2022-03" db="EMBL/GenBank/DDBJ databases">
        <authorList>
            <person name="Alioto T."/>
            <person name="Alioto T."/>
            <person name="Gomez Garrido J."/>
        </authorList>
    </citation>
    <scope>NUCLEOTIDE SEQUENCE</scope>
</reference>
<evidence type="ECO:0000313" key="3">
    <source>
        <dbReference type="Proteomes" id="UP001295444"/>
    </source>
</evidence>
<sequence>MAEIPGATSPGAALPDFVVRLKTIFDCFWRQLMHRAGEHQQQRDTHETCIQPTWKPTSTPQKEKACSKHEANPKMVEMPRLPHHNHSREEHPNSSTQAYSIPSGLFPRKASETQAGSPSTLHYGTTAAHTKATVPADCFATSPLCNTSEWHWMTIDWDSCRLVLTSF</sequence>
<keyword evidence="3" id="KW-1185">Reference proteome</keyword>
<evidence type="ECO:0000256" key="1">
    <source>
        <dbReference type="SAM" id="MobiDB-lite"/>
    </source>
</evidence>
<feature type="region of interest" description="Disordered" evidence="1">
    <location>
        <begin position="79"/>
        <end position="103"/>
    </location>
</feature>
<gene>
    <name evidence="2" type="ORF">PECUL_23A060214</name>
</gene>
<evidence type="ECO:0000313" key="2">
    <source>
        <dbReference type="EMBL" id="CAH2220069.1"/>
    </source>
</evidence>
<protein>
    <submittedName>
        <fullName evidence="2">Uncharacterized protein</fullName>
    </submittedName>
</protein>
<accession>A0AAD1QYC3</accession>
<dbReference type="AlphaFoldDB" id="A0AAD1QYC3"/>
<dbReference type="Proteomes" id="UP001295444">
    <property type="component" value="Chromosome 01"/>
</dbReference>
<name>A0AAD1QYC3_PELCU</name>
<proteinExistence type="predicted"/>
<dbReference type="EMBL" id="OW240912">
    <property type="protein sequence ID" value="CAH2220069.1"/>
    <property type="molecule type" value="Genomic_DNA"/>
</dbReference>